<protein>
    <submittedName>
        <fullName evidence="8">Anaerobic ribonucleoside-triphosphate reductase activating protein</fullName>
    </submittedName>
</protein>
<dbReference type="InterPro" id="IPR013785">
    <property type="entry name" value="Aldolase_TIM"/>
</dbReference>
<dbReference type="Pfam" id="PF04055">
    <property type="entry name" value="Radical_SAM"/>
    <property type="match status" value="1"/>
</dbReference>
<dbReference type="GO" id="GO:0051536">
    <property type="term" value="F:iron-sulfur cluster binding"/>
    <property type="evidence" value="ECO:0007669"/>
    <property type="project" value="UniProtKB-KW"/>
</dbReference>
<dbReference type="PROSITE" id="PS51918">
    <property type="entry name" value="RADICAL_SAM"/>
    <property type="match status" value="1"/>
</dbReference>
<dbReference type="RefSeq" id="WP_129355469.1">
    <property type="nucleotide sequence ID" value="NZ_CP026538.1"/>
</dbReference>
<dbReference type="Gene3D" id="3.20.20.70">
    <property type="entry name" value="Aldolase class I"/>
    <property type="match status" value="1"/>
</dbReference>
<keyword evidence="3" id="KW-0479">Metal-binding</keyword>
<evidence type="ECO:0000256" key="4">
    <source>
        <dbReference type="ARBA" id="ARBA00023004"/>
    </source>
</evidence>
<dbReference type="EMBL" id="CP026538">
    <property type="protein sequence ID" value="QAZ69251.1"/>
    <property type="molecule type" value="Genomic_DNA"/>
</dbReference>
<sequence length="221" mass="23689">MTYPSAWELVRGIEPMSLCDWPGRLTAVLFFGGCNLRCPHCHNAALAWTPQAGAAPLTENAVRRFVTSRRPWLDGLVITGGEPTLTPGMPALAAAVAASGLPVKVDSNGLRPDVLATLLDSHPDIYLAVDVKAPFAKYPLVTGGLAQAFEAAERLGQVFALATAHPGRIQFRATRVPELTDDDIREVESLLPPGHALTIQPFRPLPRRGEEKADAQADSQA</sequence>
<dbReference type="PANTHER" id="PTHR11228:SF27">
    <property type="entry name" value="GLYCYL-RADICAL ENZYME ACTIVATING ENZYME MJ1227-RELATED"/>
    <property type="match status" value="1"/>
</dbReference>
<proteinExistence type="predicted"/>
<keyword evidence="2" id="KW-0949">S-adenosyl-L-methionine</keyword>
<evidence type="ECO:0000256" key="6">
    <source>
        <dbReference type="SAM" id="MobiDB-lite"/>
    </source>
</evidence>
<dbReference type="GO" id="GO:0046872">
    <property type="term" value="F:metal ion binding"/>
    <property type="evidence" value="ECO:0007669"/>
    <property type="project" value="UniProtKB-KW"/>
</dbReference>
<keyword evidence="5" id="KW-0411">Iron-sulfur</keyword>
<evidence type="ECO:0000256" key="3">
    <source>
        <dbReference type="ARBA" id="ARBA00022723"/>
    </source>
</evidence>
<evidence type="ECO:0000313" key="9">
    <source>
        <dbReference type="Proteomes" id="UP000293296"/>
    </source>
</evidence>
<dbReference type="KEGG" id="dcb:C3Y92_19205"/>
<dbReference type="OrthoDB" id="9782387at2"/>
<keyword evidence="4" id="KW-0408">Iron</keyword>
<evidence type="ECO:0000259" key="7">
    <source>
        <dbReference type="PROSITE" id="PS51918"/>
    </source>
</evidence>
<organism evidence="8 9">
    <name type="scientific">Solidesulfovibrio carbinolicus</name>
    <dbReference type="NCBI Taxonomy" id="296842"/>
    <lineage>
        <taxon>Bacteria</taxon>
        <taxon>Pseudomonadati</taxon>
        <taxon>Thermodesulfobacteriota</taxon>
        <taxon>Desulfovibrionia</taxon>
        <taxon>Desulfovibrionales</taxon>
        <taxon>Desulfovibrionaceae</taxon>
        <taxon>Solidesulfovibrio</taxon>
    </lineage>
</organism>
<dbReference type="InterPro" id="IPR050377">
    <property type="entry name" value="Radical_SAM_PqqE_MftC-like"/>
</dbReference>
<gene>
    <name evidence="8" type="ORF">C3Y92_19205</name>
</gene>
<keyword evidence="9" id="KW-1185">Reference proteome</keyword>
<dbReference type="GO" id="GO:0003824">
    <property type="term" value="F:catalytic activity"/>
    <property type="evidence" value="ECO:0007669"/>
    <property type="project" value="InterPro"/>
</dbReference>
<dbReference type="SFLD" id="SFLDG01094">
    <property type="entry name" value="Uncharacterised_Radical_SAM_Su"/>
    <property type="match status" value="1"/>
</dbReference>
<evidence type="ECO:0000256" key="2">
    <source>
        <dbReference type="ARBA" id="ARBA00022691"/>
    </source>
</evidence>
<evidence type="ECO:0000313" key="8">
    <source>
        <dbReference type="EMBL" id="QAZ69251.1"/>
    </source>
</evidence>
<dbReference type="InterPro" id="IPR007197">
    <property type="entry name" value="rSAM"/>
</dbReference>
<name>A0A4P6HPM0_9BACT</name>
<evidence type="ECO:0000256" key="5">
    <source>
        <dbReference type="ARBA" id="ARBA00023014"/>
    </source>
</evidence>
<dbReference type="InterPro" id="IPR012840">
    <property type="entry name" value="NrdG2"/>
</dbReference>
<dbReference type="AlphaFoldDB" id="A0A4P6HPM0"/>
<accession>A0A4P6HPM0</accession>
<dbReference type="SFLD" id="SFLDS00029">
    <property type="entry name" value="Radical_SAM"/>
    <property type="match status" value="1"/>
</dbReference>
<evidence type="ECO:0000256" key="1">
    <source>
        <dbReference type="ARBA" id="ARBA00001966"/>
    </source>
</evidence>
<dbReference type="Proteomes" id="UP000293296">
    <property type="component" value="Chromosome"/>
</dbReference>
<dbReference type="InterPro" id="IPR058240">
    <property type="entry name" value="rSAM_sf"/>
</dbReference>
<reference evidence="8 9" key="1">
    <citation type="submission" date="2018-02" db="EMBL/GenBank/DDBJ databases">
        <title>Genome sequence of Desulfovibrio carbinolicus DSM 3852.</title>
        <authorList>
            <person name="Wilbanks E."/>
            <person name="Skennerton C.T."/>
            <person name="Orphan V.J."/>
        </authorList>
    </citation>
    <scope>NUCLEOTIDE SEQUENCE [LARGE SCALE GENOMIC DNA]</scope>
    <source>
        <strain evidence="8 9">DSM 3852</strain>
    </source>
</reference>
<dbReference type="PANTHER" id="PTHR11228">
    <property type="entry name" value="RADICAL SAM DOMAIN PROTEIN"/>
    <property type="match status" value="1"/>
</dbReference>
<dbReference type="CDD" id="cd01335">
    <property type="entry name" value="Radical_SAM"/>
    <property type="match status" value="1"/>
</dbReference>
<dbReference type="SUPFAM" id="SSF102114">
    <property type="entry name" value="Radical SAM enzymes"/>
    <property type="match status" value="1"/>
</dbReference>
<comment type="cofactor">
    <cofactor evidence="1">
        <name>[4Fe-4S] cluster</name>
        <dbReference type="ChEBI" id="CHEBI:49883"/>
    </cofactor>
</comment>
<feature type="region of interest" description="Disordered" evidence="6">
    <location>
        <begin position="196"/>
        <end position="221"/>
    </location>
</feature>
<feature type="domain" description="Radical SAM core" evidence="7">
    <location>
        <begin position="21"/>
        <end position="221"/>
    </location>
</feature>